<dbReference type="Proteomes" id="UP000501812">
    <property type="component" value="Chromosome"/>
</dbReference>
<organism evidence="2 3">
    <name type="scientific">Luteolibacter luteus</name>
    <dbReference type="NCBI Taxonomy" id="2728835"/>
    <lineage>
        <taxon>Bacteria</taxon>
        <taxon>Pseudomonadati</taxon>
        <taxon>Verrucomicrobiota</taxon>
        <taxon>Verrucomicrobiia</taxon>
        <taxon>Verrucomicrobiales</taxon>
        <taxon>Verrucomicrobiaceae</taxon>
        <taxon>Luteolibacter</taxon>
    </lineage>
</organism>
<gene>
    <name evidence="2" type="ORF">HHL09_11260</name>
</gene>
<feature type="coiled-coil region" evidence="1">
    <location>
        <begin position="33"/>
        <end position="94"/>
    </location>
</feature>
<dbReference type="RefSeq" id="WP_169454740.1">
    <property type="nucleotide sequence ID" value="NZ_CP051774.1"/>
</dbReference>
<name>A0A858RIU0_9BACT</name>
<keyword evidence="1" id="KW-0175">Coiled coil</keyword>
<sequence length="443" mass="48453">MKASLTITALILAVAGVIGWQNKVKLEDAHAVRDRLKEEAKSLGLDADELLKNGASPRRMKSQRESTEDKQAHAKDFAKRLADFANEMNAFEKQGQEPGPEMQKRIFAIIDEMLKLDAGQLKVVVAELKVAPGIDEEMRRGIIGFAIMTLSDRQPSAALTLYVESADLLKGPGSPGDHLVTSALAKWAEDDPVAAMEWYRSNTKEHPDVVSSSARLGLVTGAARQDPRLAFKLISELGLSSDMQVGQNLARQTKTTAEKTALLAAFREQMKGTSDADTSNALRKSIMEGMATKMTEEGYEASASWLGTASLSQEEAQAMAKGLSSWQMKGDDTGKWIDWMSDKLPADAFKEKVNDMMRNWTTRDYKAAGEWINATKDGPVRQAAAQTYAVTVAPYEPESAAQWAETLPAGTDRDQAFKSIHAEWKKKDEAAAAEFARKNGIAP</sequence>
<dbReference type="KEGG" id="luo:HHL09_11260"/>
<keyword evidence="3" id="KW-1185">Reference proteome</keyword>
<accession>A0A858RIU0</accession>
<evidence type="ECO:0000313" key="2">
    <source>
        <dbReference type="EMBL" id="QJE96339.1"/>
    </source>
</evidence>
<reference evidence="2 3" key="1">
    <citation type="submission" date="2020-04" db="EMBL/GenBank/DDBJ databases">
        <title>Luteolibacter sp. G-1-1-1 isolated from soil.</title>
        <authorList>
            <person name="Dahal R.H."/>
        </authorList>
    </citation>
    <scope>NUCLEOTIDE SEQUENCE [LARGE SCALE GENOMIC DNA]</scope>
    <source>
        <strain evidence="2 3">G-1-1-1</strain>
    </source>
</reference>
<evidence type="ECO:0000313" key="3">
    <source>
        <dbReference type="Proteomes" id="UP000501812"/>
    </source>
</evidence>
<dbReference type="AlphaFoldDB" id="A0A858RIU0"/>
<proteinExistence type="predicted"/>
<dbReference type="EMBL" id="CP051774">
    <property type="protein sequence ID" value="QJE96339.1"/>
    <property type="molecule type" value="Genomic_DNA"/>
</dbReference>
<evidence type="ECO:0000256" key="1">
    <source>
        <dbReference type="SAM" id="Coils"/>
    </source>
</evidence>
<protein>
    <submittedName>
        <fullName evidence="2">Uncharacterized protein</fullName>
    </submittedName>
</protein>